<organism evidence="1 2">
    <name type="scientific">Schizopora paradoxa</name>
    <dbReference type="NCBI Taxonomy" id="27342"/>
    <lineage>
        <taxon>Eukaryota</taxon>
        <taxon>Fungi</taxon>
        <taxon>Dikarya</taxon>
        <taxon>Basidiomycota</taxon>
        <taxon>Agaricomycotina</taxon>
        <taxon>Agaricomycetes</taxon>
        <taxon>Hymenochaetales</taxon>
        <taxon>Schizoporaceae</taxon>
        <taxon>Schizopora</taxon>
    </lineage>
</organism>
<protein>
    <submittedName>
        <fullName evidence="1">Uncharacterized protein</fullName>
    </submittedName>
</protein>
<evidence type="ECO:0000313" key="1">
    <source>
        <dbReference type="EMBL" id="KLO16018.1"/>
    </source>
</evidence>
<evidence type="ECO:0000313" key="2">
    <source>
        <dbReference type="Proteomes" id="UP000053477"/>
    </source>
</evidence>
<dbReference type="Proteomes" id="UP000053477">
    <property type="component" value="Unassembled WGS sequence"/>
</dbReference>
<sequence>MTDEWLTKRSLEVYGRDDFFAAAMKTVADFKHNRPVHAIYDRKTKKYALIVSLA</sequence>
<accession>A0A0H2S2N8</accession>
<reference evidence="1 2" key="1">
    <citation type="submission" date="2015-04" db="EMBL/GenBank/DDBJ databases">
        <title>Complete genome sequence of Schizopora paradoxa KUC8140, a cosmopolitan wood degrader in East Asia.</title>
        <authorList>
            <consortium name="DOE Joint Genome Institute"/>
            <person name="Min B."/>
            <person name="Park H."/>
            <person name="Jang Y."/>
            <person name="Kim J.-J."/>
            <person name="Kim K.H."/>
            <person name="Pangilinan J."/>
            <person name="Lipzen A."/>
            <person name="Riley R."/>
            <person name="Grigoriev I.V."/>
            <person name="Spatafora J.W."/>
            <person name="Choi I.-G."/>
        </authorList>
    </citation>
    <scope>NUCLEOTIDE SEQUENCE [LARGE SCALE GENOMIC DNA]</scope>
    <source>
        <strain evidence="1 2">KUC8140</strain>
    </source>
</reference>
<dbReference type="AlphaFoldDB" id="A0A0H2S2N8"/>
<feature type="non-terminal residue" evidence="1">
    <location>
        <position position="54"/>
    </location>
</feature>
<keyword evidence="2" id="KW-1185">Reference proteome</keyword>
<gene>
    <name evidence="1" type="ORF">SCHPADRAFT_901842</name>
</gene>
<dbReference type="EMBL" id="KQ085921">
    <property type="protein sequence ID" value="KLO16018.1"/>
    <property type="molecule type" value="Genomic_DNA"/>
</dbReference>
<proteinExistence type="predicted"/>
<name>A0A0H2S2N8_9AGAM</name>
<dbReference type="InParanoid" id="A0A0H2S2N8"/>